<dbReference type="EMBL" id="SJSA01000002">
    <property type="protein sequence ID" value="TGG36445.1"/>
    <property type="molecule type" value="Genomic_DNA"/>
</dbReference>
<protein>
    <submittedName>
        <fullName evidence="1">Restriction endonuclease</fullName>
    </submittedName>
</protein>
<gene>
    <name evidence="1" type="ORF">EZ315_11345</name>
</gene>
<dbReference type="Pfam" id="PF04555">
    <property type="entry name" value="XhoI"/>
    <property type="match status" value="1"/>
</dbReference>
<name>A0A4Z0V4L5_9BACT</name>
<keyword evidence="1" id="KW-0255">Endonuclease</keyword>
<dbReference type="GO" id="GO:0009307">
    <property type="term" value="P:DNA restriction-modification system"/>
    <property type="evidence" value="ECO:0007669"/>
    <property type="project" value="InterPro"/>
</dbReference>
<sequence length="240" mass="27204">MSFKIDKYADLIQNAIAYFWNTRNKQLNDQINRDVQDAGNRGAVTGGKQMDGFVALLTKIALDSGIPQECIYTRNNQLPGYFRPTKDWDFLIISPTKKLIAVIEFKSQVGSFGNNFNNRTEEALGSAVDLWTAFRENVFPNQNAPWVGYLMTVERCAKSMSVVRVAEPHFGVLDEFKNTSYLDRYSILCRKLILERYYTSTALLWTSDSDAYGDVAEDISINTFLSAFSGYLQGVANEFE</sequence>
<dbReference type="GO" id="GO:0003677">
    <property type="term" value="F:DNA binding"/>
    <property type="evidence" value="ECO:0007669"/>
    <property type="project" value="InterPro"/>
</dbReference>
<evidence type="ECO:0000313" key="2">
    <source>
        <dbReference type="Proteomes" id="UP000297635"/>
    </source>
</evidence>
<reference evidence="1 2" key="1">
    <citation type="submission" date="2019-02" db="EMBL/GenBank/DDBJ databases">
        <title>Isolation and identification of novel species under the genus Muribaculum.</title>
        <authorList>
            <person name="Miyake S."/>
            <person name="Ding Y."/>
            <person name="Low A."/>
            <person name="Soh M."/>
            <person name="Seedorf H."/>
        </authorList>
    </citation>
    <scope>NUCLEOTIDE SEQUENCE [LARGE SCALE GENOMIC DNA]</scope>
    <source>
        <strain evidence="1 2">TLL-A3</strain>
    </source>
</reference>
<comment type="caution">
    <text evidence="1">The sequence shown here is derived from an EMBL/GenBank/DDBJ whole genome shotgun (WGS) entry which is preliminary data.</text>
</comment>
<keyword evidence="2" id="KW-1185">Reference proteome</keyword>
<dbReference type="InterPro" id="IPR007636">
    <property type="entry name" value="Restrct_endonuc_II_XhoI"/>
</dbReference>
<proteinExistence type="predicted"/>
<organism evidence="1 2">
    <name type="scientific">Duncaniella freteri</name>
    <dbReference type="NCBI Taxonomy" id="2530391"/>
    <lineage>
        <taxon>Bacteria</taxon>
        <taxon>Pseudomonadati</taxon>
        <taxon>Bacteroidota</taxon>
        <taxon>Bacteroidia</taxon>
        <taxon>Bacteroidales</taxon>
        <taxon>Muribaculaceae</taxon>
        <taxon>Duncaniella</taxon>
    </lineage>
</organism>
<dbReference type="Proteomes" id="UP000297635">
    <property type="component" value="Unassembled WGS sequence"/>
</dbReference>
<keyword evidence="1" id="KW-0540">Nuclease</keyword>
<evidence type="ECO:0000313" key="1">
    <source>
        <dbReference type="EMBL" id="TGG36445.1"/>
    </source>
</evidence>
<dbReference type="GeneID" id="82150384"/>
<accession>A0A4Z0V4L5</accession>
<dbReference type="RefSeq" id="WP_135472182.1">
    <property type="nucleotide sequence ID" value="NZ_CASGTF010000049.1"/>
</dbReference>
<dbReference type="AlphaFoldDB" id="A0A4Z0V4L5"/>
<dbReference type="GO" id="GO:0009036">
    <property type="term" value="F:type II site-specific deoxyribonuclease activity"/>
    <property type="evidence" value="ECO:0007669"/>
    <property type="project" value="InterPro"/>
</dbReference>
<keyword evidence="1" id="KW-0378">Hydrolase</keyword>